<dbReference type="EMBL" id="JBHFNT010000248">
    <property type="protein sequence ID" value="MFB2838380.1"/>
    <property type="molecule type" value="Genomic_DNA"/>
</dbReference>
<gene>
    <name evidence="3" type="ORF">ACE1CA_28130</name>
</gene>
<organism evidence="3 4">
    <name type="scientific">Floridaenema evergladense BLCC-F167</name>
    <dbReference type="NCBI Taxonomy" id="3153639"/>
    <lineage>
        <taxon>Bacteria</taxon>
        <taxon>Bacillati</taxon>
        <taxon>Cyanobacteriota</taxon>
        <taxon>Cyanophyceae</taxon>
        <taxon>Oscillatoriophycideae</taxon>
        <taxon>Aerosakkonematales</taxon>
        <taxon>Aerosakkonemataceae</taxon>
        <taxon>Floridanema</taxon>
        <taxon>Floridanema evergladense</taxon>
    </lineage>
</organism>
<sequence>MVSISMESPLTYLEKRANDNWLIGYDSSEFTLLTQQLYSELTQNANFKTPLKIVIAERQPIKLLASFIAATAANCHVFLCNPDWVKAEWEQVFNLVQPDIIWGNVAEIDYKKPQIKTTPSLPKYPSSLIMIPTGGSSGKIRFAMHTWETLMASVRGFQQYFNLEQVNSFCILPLYHVSGLMQFMRSFTSDGKLVISNFKLLEYSQKYDIVPAEFFISLVPTQLQRLLEKPELTTWLSRFKTVLLGGAPAWLELLETARNYGIRLAPTYGMTETASQIATLKPEAFLAGNNTSGRILPHAKVIIKGENGEILGTNQTGIINIQADSLTLGYYPEFFPNQEEFQLDDLGYMDENGNLKIVGRNSNKIITGGENVFPNEVEAAIIATQMVEDVCVVGLPDSQWGEIVTAIYVPKIPDINIDELKIAIEDKLSKFKHPKKWIAVENLPRNAQGKINRQLLMEGTLLRFSAIGKSAKAQQHTWF</sequence>
<dbReference type="SUPFAM" id="SSF56801">
    <property type="entry name" value="Acetyl-CoA synthetase-like"/>
    <property type="match status" value="1"/>
</dbReference>
<keyword evidence="4" id="KW-1185">Reference proteome</keyword>
<comment type="caution">
    <text evidence="3">The sequence shown here is derived from an EMBL/GenBank/DDBJ whole genome shotgun (WGS) entry which is preliminary data.</text>
</comment>
<dbReference type="PANTHER" id="PTHR43201:SF32">
    <property type="entry name" value="2-SUCCINYLBENZOATE--COA LIGASE, CHLOROPLASTIC_PEROXISOMAL"/>
    <property type="match status" value="1"/>
</dbReference>
<dbReference type="InterPro" id="IPR000873">
    <property type="entry name" value="AMP-dep_synth/lig_dom"/>
</dbReference>
<evidence type="ECO:0000313" key="3">
    <source>
        <dbReference type="EMBL" id="MFB2838380.1"/>
    </source>
</evidence>
<protein>
    <submittedName>
        <fullName evidence="3">2-succinylbenzoate--CoA ligase</fullName>
    </submittedName>
</protein>
<feature type="domain" description="AMP-dependent synthetase/ligase" evidence="1">
    <location>
        <begin position="118"/>
        <end position="331"/>
    </location>
</feature>
<dbReference type="InterPro" id="IPR020845">
    <property type="entry name" value="AMP-binding_CS"/>
</dbReference>
<dbReference type="PANTHER" id="PTHR43201">
    <property type="entry name" value="ACYL-COA SYNTHETASE"/>
    <property type="match status" value="1"/>
</dbReference>
<reference evidence="3 4" key="1">
    <citation type="submission" date="2024-09" db="EMBL/GenBank/DDBJ databases">
        <title>Floridaenema gen nov. (Aerosakkonemataceae, Aerosakkonematales ord. nov., Cyanobacteria) from benthic tropical and subtropical fresh waters, with the description of four new species.</title>
        <authorList>
            <person name="Moretto J.A."/>
            <person name="Berthold D.E."/>
            <person name="Lefler F.W."/>
            <person name="Huang I.-S."/>
            <person name="Laughinghouse H. IV."/>
        </authorList>
    </citation>
    <scope>NUCLEOTIDE SEQUENCE [LARGE SCALE GENOMIC DNA]</scope>
    <source>
        <strain evidence="3 4">BLCC-F167</strain>
    </source>
</reference>
<dbReference type="Proteomes" id="UP001576780">
    <property type="component" value="Unassembled WGS sequence"/>
</dbReference>
<dbReference type="PROSITE" id="PS00455">
    <property type="entry name" value="AMP_BINDING"/>
    <property type="match status" value="1"/>
</dbReference>
<keyword evidence="3" id="KW-0436">Ligase</keyword>
<dbReference type="Gene3D" id="3.40.50.12780">
    <property type="entry name" value="N-terminal domain of ligase-like"/>
    <property type="match status" value="1"/>
</dbReference>
<proteinExistence type="predicted"/>
<dbReference type="NCBIfam" id="NF005662">
    <property type="entry name" value="PRK07445.1-4"/>
    <property type="match status" value="1"/>
</dbReference>
<dbReference type="InterPro" id="IPR025110">
    <property type="entry name" value="AMP-bd_C"/>
</dbReference>
<evidence type="ECO:0000259" key="2">
    <source>
        <dbReference type="Pfam" id="PF13193"/>
    </source>
</evidence>
<name>A0ABV4WTH8_9CYAN</name>
<dbReference type="Pfam" id="PF13193">
    <property type="entry name" value="AMP-binding_C"/>
    <property type="match status" value="1"/>
</dbReference>
<evidence type="ECO:0000313" key="4">
    <source>
        <dbReference type="Proteomes" id="UP001576780"/>
    </source>
</evidence>
<dbReference type="InterPro" id="IPR042099">
    <property type="entry name" value="ANL_N_sf"/>
</dbReference>
<evidence type="ECO:0000259" key="1">
    <source>
        <dbReference type="Pfam" id="PF00501"/>
    </source>
</evidence>
<dbReference type="InterPro" id="IPR045851">
    <property type="entry name" value="AMP-bd_C_sf"/>
</dbReference>
<dbReference type="RefSeq" id="WP_413280695.1">
    <property type="nucleotide sequence ID" value="NZ_JBHFNT010000248.1"/>
</dbReference>
<feature type="domain" description="AMP-binding enzyme C-terminal" evidence="2">
    <location>
        <begin position="376"/>
        <end position="450"/>
    </location>
</feature>
<accession>A0ABV4WTH8</accession>
<dbReference type="Pfam" id="PF00501">
    <property type="entry name" value="AMP-binding"/>
    <property type="match status" value="1"/>
</dbReference>
<dbReference type="GO" id="GO:0016874">
    <property type="term" value="F:ligase activity"/>
    <property type="evidence" value="ECO:0007669"/>
    <property type="project" value="UniProtKB-KW"/>
</dbReference>
<dbReference type="Gene3D" id="3.30.300.30">
    <property type="match status" value="1"/>
</dbReference>